<keyword evidence="3" id="KW-1185">Reference proteome</keyword>
<keyword evidence="1" id="KW-0812">Transmembrane</keyword>
<dbReference type="KEGG" id="slr:L21SP2_1707"/>
<dbReference type="HOGENOM" id="CLU_1142024_0_0_12"/>
<evidence type="ECO:0000256" key="1">
    <source>
        <dbReference type="SAM" id="Phobius"/>
    </source>
</evidence>
<keyword evidence="1" id="KW-1133">Transmembrane helix</keyword>
<dbReference type="OrthoDB" id="677174at2"/>
<keyword evidence="1" id="KW-0472">Membrane</keyword>
<reference evidence="2 3" key="1">
    <citation type="journal article" date="2015" name="Stand. Genomic Sci.">
        <title>Complete genome sequence and description of Salinispira pacifica gen. nov., sp. nov., a novel spirochaete isolated form a hypersaline microbial mat.</title>
        <authorList>
            <person name="Ben Hania W."/>
            <person name="Joseph M."/>
            <person name="Schumann P."/>
            <person name="Bunk B."/>
            <person name="Fiebig A."/>
            <person name="Sproer C."/>
            <person name="Klenk H.P."/>
            <person name="Fardeau M.L."/>
            <person name="Spring S."/>
        </authorList>
    </citation>
    <scope>NUCLEOTIDE SEQUENCE [LARGE SCALE GENOMIC DNA]</scope>
    <source>
        <strain evidence="2 3">L21-RPul-D2</strain>
    </source>
</reference>
<feature type="transmembrane region" description="Helical" evidence="1">
    <location>
        <begin position="6"/>
        <end position="24"/>
    </location>
</feature>
<dbReference type="SUPFAM" id="SSF55729">
    <property type="entry name" value="Acyl-CoA N-acyltransferases (Nat)"/>
    <property type="match status" value="1"/>
</dbReference>
<protein>
    <recommendedName>
        <fullName evidence="4">N-acetyltransferase domain-containing protein</fullName>
    </recommendedName>
</protein>
<evidence type="ECO:0000313" key="2">
    <source>
        <dbReference type="EMBL" id="AHC15090.1"/>
    </source>
</evidence>
<dbReference type="STRING" id="1307761.L21SP2_1707"/>
<organism evidence="2 3">
    <name type="scientific">Salinispira pacifica</name>
    <dbReference type="NCBI Taxonomy" id="1307761"/>
    <lineage>
        <taxon>Bacteria</taxon>
        <taxon>Pseudomonadati</taxon>
        <taxon>Spirochaetota</taxon>
        <taxon>Spirochaetia</taxon>
        <taxon>Spirochaetales</taxon>
        <taxon>Spirochaetaceae</taxon>
        <taxon>Salinispira</taxon>
    </lineage>
</organism>
<dbReference type="eggNOG" id="COG1246">
    <property type="taxonomic scope" value="Bacteria"/>
</dbReference>
<proteinExistence type="predicted"/>
<dbReference type="EMBL" id="CP006939">
    <property type="protein sequence ID" value="AHC15090.1"/>
    <property type="molecule type" value="Genomic_DNA"/>
</dbReference>
<evidence type="ECO:0000313" key="3">
    <source>
        <dbReference type="Proteomes" id="UP000018680"/>
    </source>
</evidence>
<accession>V5WHK0</accession>
<gene>
    <name evidence="2" type="ORF">L21SP2_1707</name>
</gene>
<dbReference type="Gene3D" id="1.20.1280.290">
    <property type="match status" value="1"/>
</dbReference>
<dbReference type="InterPro" id="IPR016181">
    <property type="entry name" value="Acyl_CoA_acyltransferase"/>
</dbReference>
<dbReference type="Proteomes" id="UP000018680">
    <property type="component" value="Chromosome"/>
</dbReference>
<sequence length="247" mass="28380">MTVQTVELFGYAASFFVAVSLLMASLVKLRVLNLIGCTFFVVYGLLLNAIPIVITNGFIMIVNTVYLIQMYRKDISSFRYEPVAGTQIDQLMEFVQIKKKDIQKFYPYFSECQLRAASGENGIIYSARRGGRNQGFAYALKHGGLELSRHCKDSKDLQNALTEVQKSEYSQAPVFFADYIVPKYRDLGLAHTFHEQLIEDLRNTYREILWINHQGNRTMSRLLKNEGYTLLSVQGDYEILMLRLQKP</sequence>
<evidence type="ECO:0008006" key="4">
    <source>
        <dbReference type="Google" id="ProtNLM"/>
    </source>
</evidence>
<name>V5WHK0_9SPIO</name>
<dbReference type="AlphaFoldDB" id="V5WHK0"/>